<name>A0A4P6FES7_9MICO</name>
<feature type="transmembrane region" description="Helical" evidence="6">
    <location>
        <begin position="262"/>
        <end position="282"/>
    </location>
</feature>
<reference evidence="8 9" key="1">
    <citation type="submission" date="2019-01" db="EMBL/GenBank/DDBJ databases">
        <title>Genome sequencing of strain FW100M-8.</title>
        <authorList>
            <person name="Heo J."/>
            <person name="Kim S.-J."/>
            <person name="Kim J.-S."/>
            <person name="Hong S.-B."/>
            <person name="Kwon S.-W."/>
        </authorList>
    </citation>
    <scope>NUCLEOTIDE SEQUENCE [LARGE SCALE GENOMIC DNA]</scope>
    <source>
        <strain evidence="8 9">FW100M-8</strain>
    </source>
</reference>
<feature type="domain" description="EamA" evidence="7">
    <location>
        <begin position="145"/>
        <end position="277"/>
    </location>
</feature>
<keyword evidence="4 6" id="KW-1133">Transmembrane helix</keyword>
<gene>
    <name evidence="8" type="ORF">ET445_09470</name>
</gene>
<dbReference type="InterPro" id="IPR050638">
    <property type="entry name" value="AA-Vitamin_Transporters"/>
</dbReference>
<evidence type="ECO:0000256" key="6">
    <source>
        <dbReference type="SAM" id="Phobius"/>
    </source>
</evidence>
<evidence type="ECO:0000256" key="5">
    <source>
        <dbReference type="ARBA" id="ARBA00023136"/>
    </source>
</evidence>
<dbReference type="RefSeq" id="WP_129190890.1">
    <property type="nucleotide sequence ID" value="NZ_CP035491.1"/>
</dbReference>
<feature type="transmembrane region" description="Helical" evidence="6">
    <location>
        <begin position="35"/>
        <end position="53"/>
    </location>
</feature>
<evidence type="ECO:0000313" key="9">
    <source>
        <dbReference type="Proteomes" id="UP000291259"/>
    </source>
</evidence>
<keyword evidence="5 6" id="KW-0472">Membrane</keyword>
<dbReference type="GO" id="GO:0016020">
    <property type="term" value="C:membrane"/>
    <property type="evidence" value="ECO:0007669"/>
    <property type="project" value="UniProtKB-SubCell"/>
</dbReference>
<evidence type="ECO:0000256" key="1">
    <source>
        <dbReference type="ARBA" id="ARBA00004141"/>
    </source>
</evidence>
<dbReference type="InterPro" id="IPR000620">
    <property type="entry name" value="EamA_dom"/>
</dbReference>
<feature type="transmembrane region" description="Helical" evidence="6">
    <location>
        <begin position="91"/>
        <end position="112"/>
    </location>
</feature>
<comment type="similarity">
    <text evidence="2">Belongs to the EamA transporter family.</text>
</comment>
<evidence type="ECO:0000256" key="4">
    <source>
        <dbReference type="ARBA" id="ARBA00022989"/>
    </source>
</evidence>
<dbReference type="Pfam" id="PF00892">
    <property type="entry name" value="EamA"/>
    <property type="match status" value="2"/>
</dbReference>
<accession>A0A4P6FES7</accession>
<feature type="transmembrane region" description="Helical" evidence="6">
    <location>
        <begin position="176"/>
        <end position="195"/>
    </location>
</feature>
<dbReference type="Proteomes" id="UP000291259">
    <property type="component" value="Chromosome"/>
</dbReference>
<dbReference type="SUPFAM" id="SSF103481">
    <property type="entry name" value="Multidrug resistance efflux transporter EmrE"/>
    <property type="match status" value="2"/>
</dbReference>
<keyword evidence="9" id="KW-1185">Reference proteome</keyword>
<organism evidence="8 9">
    <name type="scientific">Agromyces protaetiae</name>
    <dbReference type="NCBI Taxonomy" id="2509455"/>
    <lineage>
        <taxon>Bacteria</taxon>
        <taxon>Bacillati</taxon>
        <taxon>Actinomycetota</taxon>
        <taxon>Actinomycetes</taxon>
        <taxon>Micrococcales</taxon>
        <taxon>Microbacteriaceae</taxon>
        <taxon>Agromyces</taxon>
    </lineage>
</organism>
<evidence type="ECO:0000256" key="2">
    <source>
        <dbReference type="ARBA" id="ARBA00007362"/>
    </source>
</evidence>
<feature type="domain" description="EamA" evidence="7">
    <location>
        <begin position="6"/>
        <end position="135"/>
    </location>
</feature>
<dbReference type="InterPro" id="IPR037185">
    <property type="entry name" value="EmrE-like"/>
</dbReference>
<dbReference type="PANTHER" id="PTHR32322">
    <property type="entry name" value="INNER MEMBRANE TRANSPORTER"/>
    <property type="match status" value="1"/>
</dbReference>
<dbReference type="EMBL" id="CP035491">
    <property type="protein sequence ID" value="QAY73533.1"/>
    <property type="molecule type" value="Genomic_DNA"/>
</dbReference>
<sequence length="325" mass="33799">METKWRWTLIAAVAPIAWGSTYYVTRQFLPADFPLWGGVLRALPAGILLLLLIKRQLPHGSWWWRAAVIGALNVGAFFVLVYLAAQLLPTSIAATIMATSPVVMMLFAWLLVSEKLRALALVGGALGIAGVAIMLAGGAGSFSPWGVVASISAMTMSSLGYILAKRWSTDLDVLSLTSWQLIAGGAMLVPVALVWEGAPPALDGVALAGFAYVGIVATALAFVAWFSALRRLDAATVGLVGLVNPVTGVLLGTLVAGEALGAQQIAGLVLVFAGILLGQPAAARVVGRLVLRGVAPFRGGAGRDRLAACPSPRRSRLSPRRSASG</sequence>
<feature type="transmembrane region" description="Helical" evidence="6">
    <location>
        <begin position="207"/>
        <end position="228"/>
    </location>
</feature>
<dbReference type="Gene3D" id="1.10.3730.20">
    <property type="match status" value="2"/>
</dbReference>
<keyword evidence="3 6" id="KW-0812">Transmembrane</keyword>
<evidence type="ECO:0000256" key="3">
    <source>
        <dbReference type="ARBA" id="ARBA00022692"/>
    </source>
</evidence>
<feature type="transmembrane region" description="Helical" evidence="6">
    <location>
        <begin position="235"/>
        <end position="256"/>
    </location>
</feature>
<feature type="transmembrane region" description="Helical" evidence="6">
    <location>
        <begin position="62"/>
        <end position="85"/>
    </location>
</feature>
<dbReference type="PANTHER" id="PTHR32322:SF2">
    <property type="entry name" value="EAMA DOMAIN-CONTAINING PROTEIN"/>
    <property type="match status" value="1"/>
</dbReference>
<evidence type="ECO:0000313" key="8">
    <source>
        <dbReference type="EMBL" id="QAY73533.1"/>
    </source>
</evidence>
<protein>
    <submittedName>
        <fullName evidence="8">EamA family transporter</fullName>
    </submittedName>
</protein>
<dbReference type="KEGG" id="agf:ET445_09470"/>
<feature type="transmembrane region" description="Helical" evidence="6">
    <location>
        <begin position="119"/>
        <end position="139"/>
    </location>
</feature>
<dbReference type="OrthoDB" id="5430053at2"/>
<feature type="transmembrane region" description="Helical" evidence="6">
    <location>
        <begin position="145"/>
        <end position="164"/>
    </location>
</feature>
<proteinExistence type="inferred from homology"/>
<evidence type="ECO:0000259" key="7">
    <source>
        <dbReference type="Pfam" id="PF00892"/>
    </source>
</evidence>
<dbReference type="AlphaFoldDB" id="A0A4P6FES7"/>
<comment type="subcellular location">
    <subcellularLocation>
        <location evidence="1">Membrane</location>
        <topology evidence="1">Multi-pass membrane protein</topology>
    </subcellularLocation>
</comment>